<accession>A0A1L3MKE6</accession>
<dbReference type="Pfam" id="PF05368">
    <property type="entry name" value="NmrA"/>
    <property type="match status" value="1"/>
</dbReference>
<dbReference type="Gene3D" id="3.40.50.720">
    <property type="entry name" value="NAD(P)-binding Rossmann-like Domain"/>
    <property type="match status" value="1"/>
</dbReference>
<gene>
    <name evidence="2" type="ORF">ASJ30_15800</name>
</gene>
<keyword evidence="3" id="KW-1185">Reference proteome</keyword>
<dbReference type="EMBL" id="CP013290">
    <property type="protein sequence ID" value="APH02819.1"/>
    <property type="molecule type" value="Genomic_DNA"/>
</dbReference>
<reference evidence="2 3" key="1">
    <citation type="submission" date="2015-11" db="EMBL/GenBank/DDBJ databases">
        <authorList>
            <person name="Zhang Y."/>
            <person name="Guo Z."/>
        </authorList>
    </citation>
    <scope>NUCLEOTIDE SEQUENCE [LARGE SCALE GENOMIC DNA]</scope>
    <source>
        <strain evidence="2 3">YFY001</strain>
    </source>
</reference>
<proteinExistence type="predicted"/>
<dbReference type="InterPro" id="IPR051604">
    <property type="entry name" value="Ergot_Alk_Oxidoreductase"/>
</dbReference>
<name>A0A1L3MKE6_9MICO</name>
<dbReference type="SUPFAM" id="SSF51735">
    <property type="entry name" value="NAD(P)-binding Rossmann-fold domains"/>
    <property type="match status" value="1"/>
</dbReference>
<dbReference type="RefSeq" id="WP_072625946.1">
    <property type="nucleotide sequence ID" value="NZ_CP013290.1"/>
</dbReference>
<dbReference type="PANTHER" id="PTHR43162:SF1">
    <property type="entry name" value="PRESTALK A DIFFERENTIATION PROTEIN A"/>
    <property type="match status" value="1"/>
</dbReference>
<evidence type="ECO:0000313" key="2">
    <source>
        <dbReference type="EMBL" id="APH02819.1"/>
    </source>
</evidence>
<evidence type="ECO:0000259" key="1">
    <source>
        <dbReference type="Pfam" id="PF05368"/>
    </source>
</evidence>
<evidence type="ECO:0000313" key="3">
    <source>
        <dbReference type="Proteomes" id="UP000182938"/>
    </source>
</evidence>
<dbReference type="KEGG" id="jte:ASJ30_15800"/>
<sequence>MTILVTGATGNVGSHLVRHLLDLGEAVRCLTRDPAKASFPEGAEVVEGDLSDPSTLPPALEGVTRAHLITFAGDDYTPIPNGESLVTQFTKAGVSRVTMLKGDVDATPIETAVAESSLEWTTLAPVEFMANMLEWVDGVQEGRVEEGFVDVPSTVVHESDIASVAAHVLVGGGYAGETLWITGPQALTVRERVEIIQEATGKHVDLVALSPEEVQAQWRSYGFSDDDIAYMTQMKTEPPMAARVPQDTVRTVTGREPLTFREWATENRTTFVAR</sequence>
<dbReference type="AlphaFoldDB" id="A0A1L3MKE6"/>
<dbReference type="PANTHER" id="PTHR43162">
    <property type="match status" value="1"/>
</dbReference>
<feature type="domain" description="NmrA-like" evidence="1">
    <location>
        <begin position="2"/>
        <end position="217"/>
    </location>
</feature>
<protein>
    <submittedName>
        <fullName evidence="2">Hydroxylase</fullName>
    </submittedName>
</protein>
<dbReference type="InterPro" id="IPR036291">
    <property type="entry name" value="NAD(P)-bd_dom_sf"/>
</dbReference>
<organism evidence="2 3">
    <name type="scientific">Janibacter indicus</name>
    <dbReference type="NCBI Taxonomy" id="857417"/>
    <lineage>
        <taxon>Bacteria</taxon>
        <taxon>Bacillati</taxon>
        <taxon>Actinomycetota</taxon>
        <taxon>Actinomycetes</taxon>
        <taxon>Micrococcales</taxon>
        <taxon>Intrasporangiaceae</taxon>
        <taxon>Janibacter</taxon>
    </lineage>
</organism>
<dbReference type="Proteomes" id="UP000182938">
    <property type="component" value="Chromosome"/>
</dbReference>
<dbReference type="InterPro" id="IPR008030">
    <property type="entry name" value="NmrA-like"/>
</dbReference>
<dbReference type="Gene3D" id="3.90.25.10">
    <property type="entry name" value="UDP-galactose 4-epimerase, domain 1"/>
    <property type="match status" value="1"/>
</dbReference>